<dbReference type="AlphaFoldDB" id="A0A0V8QHK9"/>
<proteinExistence type="predicted"/>
<accession>A0A0V8QHK9</accession>
<gene>
    <name evidence="1" type="ORF">ASU35_17685</name>
</gene>
<dbReference type="Proteomes" id="UP000054874">
    <property type="component" value="Unassembled WGS sequence"/>
</dbReference>
<dbReference type="RefSeq" id="WP_058351793.1">
    <property type="nucleotide sequence ID" value="NZ_CABMMD010000065.1"/>
</dbReference>
<sequence length="118" mass="13822">MARMNVQFHATIEDIFDFLVSMLNMKYYIKGTILFPDFESYSISEIVSVNDIKKYDSFFISKEIIEDASSYNEFVTKQFNNIGIDIGSQKEETMTEMIMWICSEDEIDSDFRKIISVC</sequence>
<reference evidence="1 2" key="1">
    <citation type="submission" date="2015-11" db="EMBL/GenBank/DDBJ databases">
        <title>Butyribacter intestini gen. nov., sp. nov., a butyric acid-producing bacterium of the family Lachnospiraceae isolated from the human faeces.</title>
        <authorList>
            <person name="Zou Y."/>
            <person name="Xue W."/>
            <person name="Luo G."/>
            <person name="Lv M."/>
        </authorList>
    </citation>
    <scope>NUCLEOTIDE SEQUENCE [LARGE SCALE GENOMIC DNA]</scope>
    <source>
        <strain evidence="1 2">ACET-33324</strain>
    </source>
</reference>
<evidence type="ECO:0000313" key="2">
    <source>
        <dbReference type="Proteomes" id="UP000054874"/>
    </source>
</evidence>
<organism evidence="1 2">
    <name type="scientific">Acetivibrio ethanolgignens</name>
    <dbReference type="NCBI Taxonomy" id="290052"/>
    <lineage>
        <taxon>Bacteria</taxon>
        <taxon>Bacillati</taxon>
        <taxon>Bacillota</taxon>
        <taxon>Clostridia</taxon>
        <taxon>Eubacteriales</taxon>
        <taxon>Oscillospiraceae</taxon>
        <taxon>Acetivibrio</taxon>
    </lineage>
</organism>
<keyword evidence="2" id="KW-1185">Reference proteome</keyword>
<comment type="caution">
    <text evidence="1">The sequence shown here is derived from an EMBL/GenBank/DDBJ whole genome shotgun (WGS) entry which is preliminary data.</text>
</comment>
<protein>
    <submittedName>
        <fullName evidence="1">Uncharacterized protein</fullName>
    </submittedName>
</protein>
<dbReference type="EMBL" id="LNAM01000065">
    <property type="protein sequence ID" value="KSV59980.1"/>
    <property type="molecule type" value="Genomic_DNA"/>
</dbReference>
<name>A0A0V8QHK9_9FIRM</name>
<evidence type="ECO:0000313" key="1">
    <source>
        <dbReference type="EMBL" id="KSV59980.1"/>
    </source>
</evidence>